<reference evidence="2" key="1">
    <citation type="submission" date="2020-03" db="EMBL/GenBank/DDBJ databases">
        <title>A mixture of massive structural variations and highly conserved coding sequences in Ustilaginoidea virens genome.</title>
        <authorList>
            <person name="Zhang K."/>
            <person name="Zhao Z."/>
            <person name="Zhang Z."/>
            <person name="Li Y."/>
            <person name="Hsiang T."/>
            <person name="Sun W."/>
        </authorList>
    </citation>
    <scope>NUCLEOTIDE SEQUENCE</scope>
    <source>
        <strain evidence="2">UV-8b</strain>
    </source>
</reference>
<feature type="region of interest" description="Disordered" evidence="1">
    <location>
        <begin position="191"/>
        <end position="231"/>
    </location>
</feature>
<evidence type="ECO:0000313" key="2">
    <source>
        <dbReference type="EMBL" id="QUC17421.1"/>
    </source>
</evidence>
<feature type="region of interest" description="Disordered" evidence="1">
    <location>
        <begin position="42"/>
        <end position="67"/>
    </location>
</feature>
<dbReference type="RefSeq" id="XP_042995094.1">
    <property type="nucleotide sequence ID" value="XM_043139160.1"/>
</dbReference>
<sequence>MASEDEVETFFLNGTENDKGLGQYTPPASFAQSVRILKGSGCCDDSSSMAGKHQYNSMSDSDEAKSPLMALEHQETRIPDLVHENPPWVETSRASTPGETRPPSVSFSLQSYLDDENDLEKRLVGAAELSPGFQAHHMVKQEVRAQGSNHKAATAASAALPGLETTNVDDGGLSQLPAMSAAEEDGTDALTHEGMSLGSHSPRSTTTRASASTLSSKGSSNDQALAPGSVSSRHVAIHRQLEEAGLSGLGDGSHSFNLYHRYESFDLADVLFFYFPSFIFFLKSLADDAAATRAGTLDTKRWRVHKKKRMVRRGMREEGQQKK</sequence>
<dbReference type="AlphaFoldDB" id="A0A8E5MFF1"/>
<dbReference type="OrthoDB" id="4940299at2759"/>
<feature type="compositionally biased region" description="Polar residues" evidence="1">
    <location>
        <begin position="45"/>
        <end position="59"/>
    </location>
</feature>
<dbReference type="KEGG" id="uvi:66062440"/>
<protein>
    <submittedName>
        <fullName evidence="2">Uncharacterized protein</fullName>
    </submittedName>
</protein>
<accession>A0A8E5MFF1</accession>
<dbReference type="GeneID" id="66062440"/>
<evidence type="ECO:0000256" key="1">
    <source>
        <dbReference type="SAM" id="MobiDB-lite"/>
    </source>
</evidence>
<feature type="region of interest" description="Disordered" evidence="1">
    <location>
        <begin position="84"/>
        <end position="105"/>
    </location>
</feature>
<name>A0A8E5MFF1_USTVR</name>
<feature type="region of interest" description="Disordered" evidence="1">
    <location>
        <begin position="1"/>
        <end position="26"/>
    </location>
</feature>
<proteinExistence type="predicted"/>
<feature type="compositionally biased region" description="Low complexity" evidence="1">
    <location>
        <begin position="199"/>
        <end position="220"/>
    </location>
</feature>
<evidence type="ECO:0000313" key="3">
    <source>
        <dbReference type="Proteomes" id="UP000027002"/>
    </source>
</evidence>
<organism evidence="2 3">
    <name type="scientific">Ustilaginoidea virens</name>
    <name type="common">Rice false smut fungus</name>
    <name type="synonym">Villosiclava virens</name>
    <dbReference type="NCBI Taxonomy" id="1159556"/>
    <lineage>
        <taxon>Eukaryota</taxon>
        <taxon>Fungi</taxon>
        <taxon>Dikarya</taxon>
        <taxon>Ascomycota</taxon>
        <taxon>Pezizomycotina</taxon>
        <taxon>Sordariomycetes</taxon>
        <taxon>Hypocreomycetidae</taxon>
        <taxon>Hypocreales</taxon>
        <taxon>Clavicipitaceae</taxon>
        <taxon>Ustilaginoidea</taxon>
    </lineage>
</organism>
<keyword evidence="3" id="KW-1185">Reference proteome</keyword>
<dbReference type="EMBL" id="CP072753">
    <property type="protein sequence ID" value="QUC17421.1"/>
    <property type="molecule type" value="Genomic_DNA"/>
</dbReference>
<feature type="compositionally biased region" description="Polar residues" evidence="1">
    <location>
        <begin position="92"/>
        <end position="105"/>
    </location>
</feature>
<gene>
    <name evidence="2" type="ORF">UV8b_01662</name>
</gene>
<dbReference type="Proteomes" id="UP000027002">
    <property type="component" value="Chromosome 1"/>
</dbReference>